<protein>
    <submittedName>
        <fullName evidence="3">Response regulator</fullName>
    </submittedName>
</protein>
<keyword evidence="1" id="KW-0597">Phosphoprotein</keyword>
<dbReference type="PANTHER" id="PTHR44520:SF2">
    <property type="entry name" value="RESPONSE REGULATOR RCP1"/>
    <property type="match status" value="1"/>
</dbReference>
<evidence type="ECO:0000313" key="4">
    <source>
        <dbReference type="Proteomes" id="UP000679575"/>
    </source>
</evidence>
<dbReference type="SUPFAM" id="SSF52172">
    <property type="entry name" value="CheY-like"/>
    <property type="match status" value="1"/>
</dbReference>
<proteinExistence type="predicted"/>
<dbReference type="Pfam" id="PF00072">
    <property type="entry name" value="Response_reg"/>
    <property type="match status" value="1"/>
</dbReference>
<dbReference type="Gene3D" id="3.40.50.2300">
    <property type="match status" value="1"/>
</dbReference>
<dbReference type="Proteomes" id="UP000679575">
    <property type="component" value="Chromosome"/>
</dbReference>
<gene>
    <name evidence="3" type="ORF">KDN34_02065</name>
</gene>
<keyword evidence="4" id="KW-1185">Reference proteome</keyword>
<dbReference type="InterPro" id="IPR001789">
    <property type="entry name" value="Sig_transdc_resp-reg_receiver"/>
</dbReference>
<dbReference type="PANTHER" id="PTHR44520">
    <property type="entry name" value="RESPONSE REGULATOR RCP1-RELATED"/>
    <property type="match status" value="1"/>
</dbReference>
<evidence type="ECO:0000259" key="2">
    <source>
        <dbReference type="PROSITE" id="PS50110"/>
    </source>
</evidence>
<dbReference type="RefSeq" id="WP_212596487.1">
    <property type="nucleotide sequence ID" value="NZ_CP073587.1"/>
</dbReference>
<dbReference type="PROSITE" id="PS50110">
    <property type="entry name" value="RESPONSE_REGULATORY"/>
    <property type="match status" value="1"/>
</dbReference>
<accession>A0ABX7YYV4</accession>
<dbReference type="CDD" id="cd17557">
    <property type="entry name" value="REC_Rcp-like"/>
    <property type="match status" value="1"/>
</dbReference>
<reference evidence="3 4" key="1">
    <citation type="submission" date="2021-04" db="EMBL/GenBank/DDBJ databases">
        <title>Novel species identification of genus Shewanella.</title>
        <authorList>
            <person name="Liu G."/>
        </authorList>
    </citation>
    <scope>NUCLEOTIDE SEQUENCE [LARGE SCALE GENOMIC DNA]</scope>
    <source>
        <strain evidence="3 4">FJAT-54481</strain>
    </source>
</reference>
<evidence type="ECO:0000256" key="1">
    <source>
        <dbReference type="PROSITE-ProRule" id="PRU00169"/>
    </source>
</evidence>
<feature type="domain" description="Response regulatory" evidence="2">
    <location>
        <begin position="10"/>
        <end position="131"/>
    </location>
</feature>
<sequence>MTTLPYKDVSILLIDDDDIDHMAVARAMTQLRLLNPLVRARDGVEALELLRQQRVKCPYLILLDLNMPRMNGIEFLEELRHEKGLSQSVVFVLTTSAADEDKVAAYEHHVAGYMVKHHIKDEFLSIFNMLENYWRIVVLPCETGGDDYGPVAD</sequence>
<dbReference type="SMART" id="SM00448">
    <property type="entry name" value="REC"/>
    <property type="match status" value="1"/>
</dbReference>
<feature type="modified residue" description="4-aspartylphosphate" evidence="1">
    <location>
        <position position="64"/>
    </location>
</feature>
<dbReference type="InterPro" id="IPR011006">
    <property type="entry name" value="CheY-like_superfamily"/>
</dbReference>
<evidence type="ECO:0000313" key="3">
    <source>
        <dbReference type="EMBL" id="QUN07490.1"/>
    </source>
</evidence>
<dbReference type="InterPro" id="IPR052893">
    <property type="entry name" value="TCS_response_regulator"/>
</dbReference>
<dbReference type="EMBL" id="CP073587">
    <property type="protein sequence ID" value="QUN07490.1"/>
    <property type="molecule type" value="Genomic_DNA"/>
</dbReference>
<name>A0ABX7YYV4_9GAMM</name>
<organism evidence="3 4">
    <name type="scientific">Shewanella yunxiaonensis</name>
    <dbReference type="NCBI Taxonomy" id="2829809"/>
    <lineage>
        <taxon>Bacteria</taxon>
        <taxon>Pseudomonadati</taxon>
        <taxon>Pseudomonadota</taxon>
        <taxon>Gammaproteobacteria</taxon>
        <taxon>Alteromonadales</taxon>
        <taxon>Shewanellaceae</taxon>
        <taxon>Shewanella</taxon>
    </lineage>
</organism>